<reference evidence="8" key="1">
    <citation type="submission" date="2019-08" db="EMBL/GenBank/DDBJ databases">
        <title>The improved chromosome-level genome for the pearl oyster Pinctada fucata martensii using PacBio sequencing and Hi-C.</title>
        <authorList>
            <person name="Zheng Z."/>
        </authorList>
    </citation>
    <scope>NUCLEOTIDE SEQUENCE</scope>
    <source>
        <strain evidence="8">ZZ-2019</strain>
        <tissue evidence="8">Adductor muscle</tissue>
    </source>
</reference>
<protein>
    <recommendedName>
        <fullName evidence="7">Dolichol-phosphate mannosyltransferase subunit 3</fullName>
    </recommendedName>
</protein>
<dbReference type="EMBL" id="VSWD01000005">
    <property type="protein sequence ID" value="KAK3101309.1"/>
    <property type="molecule type" value="Genomic_DNA"/>
</dbReference>
<evidence type="ECO:0000256" key="5">
    <source>
        <dbReference type="ARBA" id="ARBA00022989"/>
    </source>
</evidence>
<dbReference type="AlphaFoldDB" id="A0AA89C4X8"/>
<evidence type="ECO:0000313" key="9">
    <source>
        <dbReference type="Proteomes" id="UP001186944"/>
    </source>
</evidence>
<evidence type="ECO:0000256" key="6">
    <source>
        <dbReference type="ARBA" id="ARBA00023136"/>
    </source>
</evidence>
<sequence>MYKYTGAGSSGVSTLTGSLAMVNLCKSIRGPDRPGYLWPDRPGYLWPDASVAASTGVREPWPDCDKVSRSQAHPWVGPVHGNRNWEMDYSKVMARIPKLFQWLIGASLFLSVWLAFVLEYVKTDFSESQKLHLLLIFSIAVIAYRVAIFNNCTEASIELHKQIDEAKADLKRKGYKFDNS</sequence>
<feature type="transmembrane region" description="Helical" evidence="7">
    <location>
        <begin position="99"/>
        <end position="121"/>
    </location>
</feature>
<evidence type="ECO:0000256" key="1">
    <source>
        <dbReference type="ARBA" id="ARBA00004477"/>
    </source>
</evidence>
<evidence type="ECO:0000256" key="4">
    <source>
        <dbReference type="ARBA" id="ARBA00022824"/>
    </source>
</evidence>
<keyword evidence="5 7" id="KW-1133">Transmembrane helix</keyword>
<dbReference type="GO" id="GO:0005789">
    <property type="term" value="C:endoplasmic reticulum membrane"/>
    <property type="evidence" value="ECO:0007669"/>
    <property type="project" value="UniProtKB-SubCell"/>
</dbReference>
<comment type="function">
    <text evidence="7">Stabilizer subunit of the dolichol-phosphate mannose (DPM) synthase complex; tethers catalytic subunit to the ER.</text>
</comment>
<evidence type="ECO:0000256" key="3">
    <source>
        <dbReference type="ARBA" id="ARBA00022692"/>
    </source>
</evidence>
<proteinExistence type="inferred from homology"/>
<organism evidence="8 9">
    <name type="scientific">Pinctada imbricata</name>
    <name type="common">Atlantic pearl-oyster</name>
    <name type="synonym">Pinctada martensii</name>
    <dbReference type="NCBI Taxonomy" id="66713"/>
    <lineage>
        <taxon>Eukaryota</taxon>
        <taxon>Metazoa</taxon>
        <taxon>Spiralia</taxon>
        <taxon>Lophotrochozoa</taxon>
        <taxon>Mollusca</taxon>
        <taxon>Bivalvia</taxon>
        <taxon>Autobranchia</taxon>
        <taxon>Pteriomorphia</taxon>
        <taxon>Pterioida</taxon>
        <taxon>Pterioidea</taxon>
        <taxon>Pteriidae</taxon>
        <taxon>Pinctada</taxon>
    </lineage>
</organism>
<comment type="caution">
    <text evidence="8">The sequence shown here is derived from an EMBL/GenBank/DDBJ whole genome shotgun (WGS) entry which is preliminary data.</text>
</comment>
<feature type="transmembrane region" description="Helical" evidence="7">
    <location>
        <begin position="133"/>
        <end position="152"/>
    </location>
</feature>
<keyword evidence="6 7" id="KW-0472">Membrane</keyword>
<accession>A0AA89C4X8</accession>
<comment type="subcellular location">
    <subcellularLocation>
        <location evidence="1 7">Endoplasmic reticulum membrane</location>
        <topology evidence="1 7">Multi-pass membrane protein</topology>
    </subcellularLocation>
</comment>
<dbReference type="Pfam" id="PF08285">
    <property type="entry name" value="DPM3"/>
    <property type="match status" value="1"/>
</dbReference>
<gene>
    <name evidence="8" type="ORF">FSP39_002591</name>
</gene>
<keyword evidence="3 7" id="KW-0812">Transmembrane</keyword>
<evidence type="ECO:0000313" key="8">
    <source>
        <dbReference type="EMBL" id="KAK3101309.1"/>
    </source>
</evidence>
<comment type="similarity">
    <text evidence="2 7">Belongs to the DPM3 family.</text>
</comment>
<comment type="pathway">
    <text evidence="7">Protein modification; protein glycosylation.</text>
</comment>
<evidence type="ECO:0000256" key="2">
    <source>
        <dbReference type="ARBA" id="ARBA00010430"/>
    </source>
</evidence>
<dbReference type="InterPro" id="IPR013174">
    <property type="entry name" value="DPM3"/>
</dbReference>
<keyword evidence="9" id="KW-1185">Reference proteome</keyword>
<dbReference type="Proteomes" id="UP001186944">
    <property type="component" value="Unassembled WGS sequence"/>
</dbReference>
<comment type="subunit">
    <text evidence="7">Component of the dolichol-phosphate mannose (DPM) synthase complex.</text>
</comment>
<keyword evidence="4 7" id="KW-0256">Endoplasmic reticulum</keyword>
<name>A0AA89C4X8_PINIB</name>
<evidence type="ECO:0000256" key="7">
    <source>
        <dbReference type="RuleBase" id="RU365085"/>
    </source>
</evidence>